<dbReference type="EMBL" id="JAHQXF010000001">
    <property type="protein sequence ID" value="MBV0923539.1"/>
    <property type="molecule type" value="Genomic_DNA"/>
</dbReference>
<sequence>MSILDMFLAGATFRTTTPSFEAGEEIEVYVTDYDDAEGDLYALVGETRLSFVDGSRNLVGCRVLARVESFDDDAHRGTVAHLETLDRGSF</sequence>
<organism evidence="2 3">
    <name type="scientific">Haloarcula limicola</name>
    <dbReference type="NCBI Taxonomy" id="1429915"/>
    <lineage>
        <taxon>Archaea</taxon>
        <taxon>Methanobacteriati</taxon>
        <taxon>Methanobacteriota</taxon>
        <taxon>Stenosarchaea group</taxon>
        <taxon>Halobacteria</taxon>
        <taxon>Halobacteriales</taxon>
        <taxon>Haloarculaceae</taxon>
        <taxon>Haloarcula</taxon>
    </lineage>
</organism>
<protein>
    <recommendedName>
        <fullName evidence="1">TRAM domain-containing protein</fullName>
    </recommendedName>
</protein>
<evidence type="ECO:0000259" key="1">
    <source>
        <dbReference type="PROSITE" id="PS50926"/>
    </source>
</evidence>
<dbReference type="OrthoDB" id="198699at2157"/>
<dbReference type="PROSITE" id="PS50926">
    <property type="entry name" value="TRAM"/>
    <property type="match status" value="1"/>
</dbReference>
<comment type="caution">
    <text evidence="2">The sequence shown here is derived from an EMBL/GenBank/DDBJ whole genome shotgun (WGS) entry which is preliminary data.</text>
</comment>
<dbReference type="AlphaFoldDB" id="A0A8J7Y952"/>
<dbReference type="Pfam" id="PF24353">
    <property type="entry name" value="DUF7513"/>
    <property type="match status" value="1"/>
</dbReference>
<evidence type="ECO:0000313" key="2">
    <source>
        <dbReference type="EMBL" id="MBV0923539.1"/>
    </source>
</evidence>
<proteinExistence type="predicted"/>
<feature type="domain" description="TRAM" evidence="1">
    <location>
        <begin position="19"/>
        <end position="81"/>
    </location>
</feature>
<reference evidence="2 3" key="1">
    <citation type="submission" date="2021-06" db="EMBL/GenBank/DDBJ databases">
        <title>New haloarchaea isolates fom saline soil.</title>
        <authorList>
            <person name="Duran-Viseras A."/>
            <person name="Sanchez-Porro C.S."/>
            <person name="Ventosa A."/>
        </authorList>
    </citation>
    <scope>NUCLEOTIDE SEQUENCE [LARGE SCALE GENOMIC DNA]</scope>
    <source>
        <strain evidence="2 3">JCM 183640</strain>
    </source>
</reference>
<dbReference type="InterPro" id="IPR055935">
    <property type="entry name" value="DUF7513"/>
</dbReference>
<gene>
    <name evidence="2" type="ORF">KTS45_04935</name>
</gene>
<accession>A0A8J7Y952</accession>
<keyword evidence="3" id="KW-1185">Reference proteome</keyword>
<evidence type="ECO:0000313" key="3">
    <source>
        <dbReference type="Proteomes" id="UP000766550"/>
    </source>
</evidence>
<name>A0A8J7Y952_9EURY</name>
<dbReference type="InterPro" id="IPR002792">
    <property type="entry name" value="TRAM_dom"/>
</dbReference>
<dbReference type="RefSeq" id="WP_162316663.1">
    <property type="nucleotide sequence ID" value="NZ_JAHQXF010000001.1"/>
</dbReference>
<dbReference type="Proteomes" id="UP000766550">
    <property type="component" value="Unassembled WGS sequence"/>
</dbReference>